<dbReference type="EMBL" id="JAIWYP010000001">
    <property type="protein sequence ID" value="KAH3884636.1"/>
    <property type="molecule type" value="Genomic_DNA"/>
</dbReference>
<sequence>MNTSTEQKRNGFQWTLWQQLEDLDFADDLALLFHTQQQMQEKTNMVADNSARPGLTINRE</sequence>
<protein>
    <submittedName>
        <fullName evidence="2">Uncharacterized protein</fullName>
    </submittedName>
</protein>
<reference evidence="2" key="1">
    <citation type="journal article" date="2019" name="bioRxiv">
        <title>The Genome of the Zebra Mussel, Dreissena polymorpha: A Resource for Invasive Species Research.</title>
        <authorList>
            <person name="McCartney M.A."/>
            <person name="Auch B."/>
            <person name="Kono T."/>
            <person name="Mallez S."/>
            <person name="Zhang Y."/>
            <person name="Obille A."/>
            <person name="Becker A."/>
            <person name="Abrahante J.E."/>
            <person name="Garbe J."/>
            <person name="Badalamenti J.P."/>
            <person name="Herman A."/>
            <person name="Mangelson H."/>
            <person name="Liachko I."/>
            <person name="Sullivan S."/>
            <person name="Sone E.D."/>
            <person name="Koren S."/>
            <person name="Silverstein K.A.T."/>
            <person name="Beckman K.B."/>
            <person name="Gohl D.M."/>
        </authorList>
    </citation>
    <scope>NUCLEOTIDE SEQUENCE</scope>
    <source>
        <strain evidence="2">Duluth1</strain>
        <tissue evidence="2">Whole animal</tissue>
    </source>
</reference>
<dbReference type="AlphaFoldDB" id="A0A9D4MZ44"/>
<feature type="region of interest" description="Disordered" evidence="1">
    <location>
        <begin position="40"/>
        <end position="60"/>
    </location>
</feature>
<evidence type="ECO:0000256" key="1">
    <source>
        <dbReference type="SAM" id="MobiDB-lite"/>
    </source>
</evidence>
<reference evidence="2" key="2">
    <citation type="submission" date="2020-11" db="EMBL/GenBank/DDBJ databases">
        <authorList>
            <person name="McCartney M.A."/>
            <person name="Auch B."/>
            <person name="Kono T."/>
            <person name="Mallez S."/>
            <person name="Becker A."/>
            <person name="Gohl D.M."/>
            <person name="Silverstein K.A.T."/>
            <person name="Koren S."/>
            <person name="Bechman K.B."/>
            <person name="Herman A."/>
            <person name="Abrahante J.E."/>
            <person name="Garbe J."/>
        </authorList>
    </citation>
    <scope>NUCLEOTIDE SEQUENCE</scope>
    <source>
        <strain evidence="2">Duluth1</strain>
        <tissue evidence="2">Whole animal</tissue>
    </source>
</reference>
<keyword evidence="3" id="KW-1185">Reference proteome</keyword>
<evidence type="ECO:0000313" key="2">
    <source>
        <dbReference type="EMBL" id="KAH3884636.1"/>
    </source>
</evidence>
<organism evidence="2 3">
    <name type="scientific">Dreissena polymorpha</name>
    <name type="common">Zebra mussel</name>
    <name type="synonym">Mytilus polymorpha</name>
    <dbReference type="NCBI Taxonomy" id="45954"/>
    <lineage>
        <taxon>Eukaryota</taxon>
        <taxon>Metazoa</taxon>
        <taxon>Spiralia</taxon>
        <taxon>Lophotrochozoa</taxon>
        <taxon>Mollusca</taxon>
        <taxon>Bivalvia</taxon>
        <taxon>Autobranchia</taxon>
        <taxon>Heteroconchia</taxon>
        <taxon>Euheterodonta</taxon>
        <taxon>Imparidentia</taxon>
        <taxon>Neoheterodontei</taxon>
        <taxon>Myida</taxon>
        <taxon>Dreissenoidea</taxon>
        <taxon>Dreissenidae</taxon>
        <taxon>Dreissena</taxon>
    </lineage>
</organism>
<accession>A0A9D4MZ44</accession>
<comment type="caution">
    <text evidence="2">The sequence shown here is derived from an EMBL/GenBank/DDBJ whole genome shotgun (WGS) entry which is preliminary data.</text>
</comment>
<evidence type="ECO:0000313" key="3">
    <source>
        <dbReference type="Proteomes" id="UP000828390"/>
    </source>
</evidence>
<name>A0A9D4MZ44_DREPO</name>
<proteinExistence type="predicted"/>
<gene>
    <name evidence="2" type="ORF">DPMN_008620</name>
</gene>
<dbReference type="Proteomes" id="UP000828390">
    <property type="component" value="Unassembled WGS sequence"/>
</dbReference>